<evidence type="ECO:0000256" key="5">
    <source>
        <dbReference type="SAM" id="MobiDB-lite"/>
    </source>
</evidence>
<dbReference type="InParanoid" id="D7FGU8"/>
<accession>D7FGU8</accession>
<feature type="region of interest" description="Disordered" evidence="5">
    <location>
        <begin position="781"/>
        <end position="803"/>
    </location>
</feature>
<dbReference type="GO" id="GO:0006685">
    <property type="term" value="P:sphingomyelin catabolic process"/>
    <property type="evidence" value="ECO:0007669"/>
    <property type="project" value="TreeGrafter"/>
</dbReference>
<keyword evidence="4 6" id="KW-0472">Membrane</keyword>
<dbReference type="PANTHER" id="PTHR12988:SF6">
    <property type="entry name" value="SPHINGOMYELIN PHOSPHODIESTERASE 4"/>
    <property type="match status" value="1"/>
</dbReference>
<feature type="compositionally biased region" description="Polar residues" evidence="5">
    <location>
        <begin position="391"/>
        <end position="413"/>
    </location>
</feature>
<evidence type="ECO:0000256" key="3">
    <source>
        <dbReference type="ARBA" id="ARBA00022989"/>
    </source>
</evidence>
<evidence type="ECO:0008006" key="9">
    <source>
        <dbReference type="Google" id="ProtNLM"/>
    </source>
</evidence>
<dbReference type="GO" id="GO:0016020">
    <property type="term" value="C:membrane"/>
    <property type="evidence" value="ECO:0007669"/>
    <property type="project" value="UniProtKB-SubCell"/>
</dbReference>
<feature type="region of interest" description="Disordered" evidence="5">
    <location>
        <begin position="575"/>
        <end position="598"/>
    </location>
</feature>
<sequence>MHFKAILGGIFGKQDATKGPESGPTSRICGSTTFENSWMFATTSFYRLSGLSDALKPTRAGGSSSSNSNGRRRNRPGDPRLCGMEPMAVSLLSLLLARPPESSPPDTKNLFSVLLLFPQGRMPHHAVRFQEEVPGGDLVGGGAAAEVVRAAPDLELSTLELYLFHFAWYALSSYEDFYHGLEGPGRLTVPYRTHHSMEPAFRQERVALGWRRHGVIGLTHLNPYLTLLKDYLEAFFPHRGGAGIGGLGGGGSGTGMSLQGELLLRVLVEFWLEGNTVLRPGVLKEAQTDPTYPTRVRLKEACRRNLDLTGGMPAAPARTGEGSSEGERSALTPALEVLRPHVFGFLRVAFSADNTMHLSSAGFSLAVELWVLWMRPWAAASILRGHSPDSLNTSDFPSSASAQSGQACPSSTGGTRGSANQGGGLAPWISGVVASVKNFVQIEPSRANSGGGRQTGTSRGGSGASAAGARGREVGGYSYDPWGAWVLENYSLYTTVLAAFVRKVGSMSFKENDGSGHRGYHHHGGGANGQGNLQAEMATMFADTRGANLRLLHRVVDVFSPAVASLLASAQHTLRQARDQRQGGAGSGAGSGNGEGLRDAECEMLDRGRKAVSAIQGPNLVTLEKYQEVAEELLINIAHLTNPRVSKHWFGRVDRWFAGPGAEKITVRARAISSKLQELFGLPPNWKPKGHAENGQGGAQGTMKLSEMFHPEREKQAPYFLSQQGRTQLASGQRACKPWDVAYVGDPMYRPRRAWEMEALIALWVGLSELVNSRWLGWSTPDREGGDSSRGSGSDSVFDDEGSGKAIVQGKDFQRRVWREVRWAGLPCRVNLRPLADVRATVGLGVALYVLWLAYRLSSVCGACVTVVLGALVVRLSTMTTEYS</sequence>
<feature type="region of interest" description="Disordered" evidence="5">
    <location>
        <begin position="308"/>
        <end position="329"/>
    </location>
</feature>
<dbReference type="PANTHER" id="PTHR12988">
    <property type="entry name" value="SPHINGOMYELIN PHOSPHODIESTERASE 4"/>
    <property type="match status" value="1"/>
</dbReference>
<dbReference type="EMBL" id="FN649748">
    <property type="protein sequence ID" value="CBJ48937.1"/>
    <property type="molecule type" value="Genomic_DNA"/>
</dbReference>
<protein>
    <recommendedName>
        <fullName evidence="9">Sphingomyelin phosphodiesterase 4</fullName>
    </recommendedName>
</protein>
<name>D7FGU8_ECTSI</name>
<dbReference type="Proteomes" id="UP000002630">
    <property type="component" value="Linkage Group LG23"/>
</dbReference>
<keyword evidence="8" id="KW-1185">Reference proteome</keyword>
<feature type="region of interest" description="Disordered" evidence="5">
    <location>
        <begin position="56"/>
        <end position="81"/>
    </location>
</feature>
<dbReference type="EMBL" id="FN647705">
    <property type="protein sequence ID" value="CBJ48937.1"/>
    <property type="molecule type" value="Genomic_DNA"/>
</dbReference>
<dbReference type="AlphaFoldDB" id="D7FGU8"/>
<dbReference type="InterPro" id="IPR024129">
    <property type="entry name" value="Sphingomy_SMPD4"/>
</dbReference>
<feature type="region of interest" description="Disordered" evidence="5">
    <location>
        <begin position="444"/>
        <end position="470"/>
    </location>
</feature>
<dbReference type="GO" id="GO:0046513">
    <property type="term" value="P:ceramide biosynthetic process"/>
    <property type="evidence" value="ECO:0007669"/>
    <property type="project" value="TreeGrafter"/>
</dbReference>
<dbReference type="STRING" id="2880.D7FGU8"/>
<evidence type="ECO:0000313" key="8">
    <source>
        <dbReference type="Proteomes" id="UP000002630"/>
    </source>
</evidence>
<dbReference type="GO" id="GO:0046475">
    <property type="term" value="P:glycerophospholipid catabolic process"/>
    <property type="evidence" value="ECO:0007669"/>
    <property type="project" value="TreeGrafter"/>
</dbReference>
<dbReference type="GO" id="GO:0050290">
    <property type="term" value="F:sphingomyelin phosphodiesterase D activity"/>
    <property type="evidence" value="ECO:0007669"/>
    <property type="project" value="InterPro"/>
</dbReference>
<comment type="subcellular location">
    <subcellularLocation>
        <location evidence="1">Membrane</location>
        <topology evidence="1">Single-pass membrane protein</topology>
    </subcellularLocation>
</comment>
<feature type="transmembrane region" description="Helical" evidence="6">
    <location>
        <begin position="849"/>
        <end position="874"/>
    </location>
</feature>
<evidence type="ECO:0000256" key="4">
    <source>
        <dbReference type="ARBA" id="ARBA00023136"/>
    </source>
</evidence>
<keyword evidence="2 6" id="KW-0812">Transmembrane</keyword>
<evidence type="ECO:0000256" key="1">
    <source>
        <dbReference type="ARBA" id="ARBA00004167"/>
    </source>
</evidence>
<feature type="compositionally biased region" description="Gly residues" evidence="5">
    <location>
        <begin position="583"/>
        <end position="595"/>
    </location>
</feature>
<gene>
    <name evidence="7" type="ORF">Esi_0102_0019</name>
</gene>
<dbReference type="OrthoDB" id="10251508at2759"/>
<feature type="region of interest" description="Disordered" evidence="5">
    <location>
        <begin position="391"/>
        <end position="421"/>
    </location>
</feature>
<proteinExistence type="predicted"/>
<feature type="compositionally biased region" description="Gly residues" evidence="5">
    <location>
        <begin position="449"/>
        <end position="463"/>
    </location>
</feature>
<evidence type="ECO:0000256" key="6">
    <source>
        <dbReference type="SAM" id="Phobius"/>
    </source>
</evidence>
<reference evidence="7 8" key="1">
    <citation type="journal article" date="2010" name="Nature">
        <title>The Ectocarpus genome and the independent evolution of multicellularity in brown algae.</title>
        <authorList>
            <person name="Cock J.M."/>
            <person name="Sterck L."/>
            <person name="Rouze P."/>
            <person name="Scornet D."/>
            <person name="Allen A.E."/>
            <person name="Amoutzias G."/>
            <person name="Anthouard V."/>
            <person name="Artiguenave F."/>
            <person name="Aury J.M."/>
            <person name="Badger J.H."/>
            <person name="Beszteri B."/>
            <person name="Billiau K."/>
            <person name="Bonnet E."/>
            <person name="Bothwell J.H."/>
            <person name="Bowler C."/>
            <person name="Boyen C."/>
            <person name="Brownlee C."/>
            <person name="Carrano C.J."/>
            <person name="Charrier B."/>
            <person name="Cho G.Y."/>
            <person name="Coelho S.M."/>
            <person name="Collen J."/>
            <person name="Corre E."/>
            <person name="Da Silva C."/>
            <person name="Delage L."/>
            <person name="Delaroque N."/>
            <person name="Dittami S.M."/>
            <person name="Doulbeau S."/>
            <person name="Elias M."/>
            <person name="Farnham G."/>
            <person name="Gachon C.M."/>
            <person name="Gschloessl B."/>
            <person name="Heesch S."/>
            <person name="Jabbari K."/>
            <person name="Jubin C."/>
            <person name="Kawai H."/>
            <person name="Kimura K."/>
            <person name="Kloareg B."/>
            <person name="Kupper F.C."/>
            <person name="Lang D."/>
            <person name="Le Bail A."/>
            <person name="Leblanc C."/>
            <person name="Lerouge P."/>
            <person name="Lohr M."/>
            <person name="Lopez P.J."/>
            <person name="Martens C."/>
            <person name="Maumus F."/>
            <person name="Michel G."/>
            <person name="Miranda-Saavedra D."/>
            <person name="Morales J."/>
            <person name="Moreau H."/>
            <person name="Motomura T."/>
            <person name="Nagasato C."/>
            <person name="Napoli C.A."/>
            <person name="Nelson D.R."/>
            <person name="Nyvall-Collen P."/>
            <person name="Peters A.F."/>
            <person name="Pommier C."/>
            <person name="Potin P."/>
            <person name="Poulain J."/>
            <person name="Quesneville H."/>
            <person name="Read B."/>
            <person name="Rensing S.A."/>
            <person name="Ritter A."/>
            <person name="Rousvoal S."/>
            <person name="Samanta M."/>
            <person name="Samson G."/>
            <person name="Schroeder D.C."/>
            <person name="Segurens B."/>
            <person name="Strittmatter M."/>
            <person name="Tonon T."/>
            <person name="Tregear J.W."/>
            <person name="Valentin K."/>
            <person name="von Dassow P."/>
            <person name="Yamagishi T."/>
            <person name="Van de Peer Y."/>
            <person name="Wincker P."/>
        </authorList>
    </citation>
    <scope>NUCLEOTIDE SEQUENCE [LARGE SCALE GENOMIC DNA]</scope>
    <source>
        <strain evidence="8">Ec32 / CCAP1310/4</strain>
    </source>
</reference>
<keyword evidence="3 6" id="KW-1133">Transmembrane helix</keyword>
<evidence type="ECO:0000256" key="2">
    <source>
        <dbReference type="ARBA" id="ARBA00022692"/>
    </source>
</evidence>
<organism evidence="7 8">
    <name type="scientific">Ectocarpus siliculosus</name>
    <name type="common">Brown alga</name>
    <name type="synonym">Conferva siliculosa</name>
    <dbReference type="NCBI Taxonomy" id="2880"/>
    <lineage>
        <taxon>Eukaryota</taxon>
        <taxon>Sar</taxon>
        <taxon>Stramenopiles</taxon>
        <taxon>Ochrophyta</taxon>
        <taxon>PX clade</taxon>
        <taxon>Phaeophyceae</taxon>
        <taxon>Ectocarpales</taxon>
        <taxon>Ectocarpaceae</taxon>
        <taxon>Ectocarpus</taxon>
    </lineage>
</organism>
<evidence type="ECO:0000313" key="7">
    <source>
        <dbReference type="EMBL" id="CBJ48937.1"/>
    </source>
</evidence>